<organism evidence="1 2">
    <name type="scientific">Bacillus pumilus</name>
    <name type="common">Bacillus mesentericus</name>
    <dbReference type="NCBI Taxonomy" id="1408"/>
    <lineage>
        <taxon>Bacteria</taxon>
        <taxon>Bacillati</taxon>
        <taxon>Bacillota</taxon>
        <taxon>Bacilli</taxon>
        <taxon>Bacillales</taxon>
        <taxon>Bacillaceae</taxon>
        <taxon>Bacillus</taxon>
    </lineage>
</organism>
<name>A0AAD0HL25_BACPU</name>
<gene>
    <name evidence="1" type="ORF">C5695_05460</name>
</gene>
<dbReference type="RefSeq" id="WP_117729862.1">
    <property type="nucleotide sequence ID" value="NZ_CP027116.1"/>
</dbReference>
<reference evidence="1 2" key="1">
    <citation type="submission" date="2018-02" db="EMBL/GenBank/DDBJ databases">
        <title>The complete genome of two Bacillus pumilus strains from Cuatro Cienegas, Coahuila, Mexico.</title>
        <authorList>
            <person name="Zarza E."/>
            <person name="Alcaraz L.D."/>
            <person name="Aguilar-Salinas B."/>
            <person name="Islas A."/>
            <person name="Olmedo-Alvarez G."/>
        </authorList>
    </citation>
    <scope>NUCLEOTIDE SEQUENCE [LARGE SCALE GENOMIC DNA]</scope>
    <source>
        <strain evidence="1 2">145</strain>
    </source>
</reference>
<dbReference type="Proteomes" id="UP000264960">
    <property type="component" value="Chromosome"/>
</dbReference>
<proteinExistence type="predicted"/>
<dbReference type="AlphaFoldDB" id="A0AAD0HL25"/>
<evidence type="ECO:0000313" key="2">
    <source>
        <dbReference type="Proteomes" id="UP000264960"/>
    </source>
</evidence>
<protein>
    <submittedName>
        <fullName evidence="1">Uncharacterized protein</fullName>
    </submittedName>
</protein>
<accession>A0AAD0HL25</accession>
<dbReference type="EMBL" id="CP027116">
    <property type="protein sequence ID" value="AVM23302.1"/>
    <property type="molecule type" value="Genomic_DNA"/>
</dbReference>
<sequence length="80" mass="9354">MNYSQTKDTMKKAVSLAKQLDGNWSARMKMALNEVYIEHYLSRPLTKEVIEKLLFKGMSFRRIKKHFKVGMDEISSLLAE</sequence>
<evidence type="ECO:0000313" key="1">
    <source>
        <dbReference type="EMBL" id="AVM23302.1"/>
    </source>
</evidence>